<dbReference type="Gene3D" id="3.60.15.10">
    <property type="entry name" value="Ribonuclease Z/Hydroxyacylglutathione hydrolase-like"/>
    <property type="match status" value="1"/>
</dbReference>
<keyword evidence="3" id="KW-1185">Reference proteome</keyword>
<dbReference type="InterPro" id="IPR001279">
    <property type="entry name" value="Metallo-B-lactamas"/>
</dbReference>
<evidence type="ECO:0000313" key="2">
    <source>
        <dbReference type="EMBL" id="ATZ22505.1"/>
    </source>
</evidence>
<dbReference type="InterPro" id="IPR036866">
    <property type="entry name" value="RibonucZ/Hydroxyglut_hydro"/>
</dbReference>
<dbReference type="Proteomes" id="UP000231791">
    <property type="component" value="Chromosome"/>
</dbReference>
<organism evidence="2 3">
    <name type="scientific">Streptomyces lavendulae subsp. lavendulae</name>
    <dbReference type="NCBI Taxonomy" id="58340"/>
    <lineage>
        <taxon>Bacteria</taxon>
        <taxon>Bacillati</taxon>
        <taxon>Actinomycetota</taxon>
        <taxon>Actinomycetes</taxon>
        <taxon>Kitasatosporales</taxon>
        <taxon>Streptomycetaceae</taxon>
        <taxon>Streptomyces</taxon>
    </lineage>
</organism>
<dbReference type="Pfam" id="PF00753">
    <property type="entry name" value="Lactamase_B"/>
    <property type="match status" value="1"/>
</dbReference>
<dbReference type="RefSeq" id="WP_030229303.1">
    <property type="nucleotide sequence ID" value="NZ_CP024985.1"/>
</dbReference>
<evidence type="ECO:0000313" key="3">
    <source>
        <dbReference type="Proteomes" id="UP000231791"/>
    </source>
</evidence>
<dbReference type="KEGG" id="slx:SLAV_02970"/>
<name>A0A2K8PA47_STRLA</name>
<dbReference type="GeneID" id="49381746"/>
<dbReference type="AlphaFoldDB" id="A0A2K8PA47"/>
<proteinExistence type="predicted"/>
<feature type="compositionally biased region" description="Pro residues" evidence="1">
    <location>
        <begin position="339"/>
        <end position="351"/>
    </location>
</feature>
<protein>
    <submittedName>
        <fullName evidence="2">Metallo-beta-lactamase superfamily protein</fullName>
    </submittedName>
</protein>
<evidence type="ECO:0000256" key="1">
    <source>
        <dbReference type="SAM" id="MobiDB-lite"/>
    </source>
</evidence>
<gene>
    <name evidence="2" type="ORF">SLAV_02970</name>
</gene>
<sequence length="351" mass="37197">MTTLGDLIEIDASTVLVLGQELDVEHGQPDVGNALVHRTGDTLVLVDTGVTDAFRAALRGAADRVGPWSRALVLTTHGHPDHIGNNDLADELGVPVEHFVPARDLDQMRDPVGYWVRAFERIPGPAQGPPPARAAEGLISIFRPLRPFGATTRTYEELPLERIRIGSLRFTGWTFADGAVRVLRSQGHCAGHVVVHLRDCGVLHLSDEGNGACGAMADADQLKIQTVLGQAARLFEEGQAALLTDGHTFTVRRGAEAVSFLDGLLEQATALQEAALGLTGESGRARPGAFTAGYARSATELGVGGANPNAMFTAMMAVNQLRELGLRPESGGADDAPWSRPPLRNPAPPDG</sequence>
<accession>A0A2K8PA47</accession>
<dbReference type="EMBL" id="CP024985">
    <property type="protein sequence ID" value="ATZ22505.1"/>
    <property type="molecule type" value="Genomic_DNA"/>
</dbReference>
<feature type="region of interest" description="Disordered" evidence="1">
    <location>
        <begin position="326"/>
        <end position="351"/>
    </location>
</feature>
<reference evidence="2 3" key="1">
    <citation type="submission" date="2017-11" db="EMBL/GenBank/DDBJ databases">
        <title>Complete genome sequence of Streptomyces lavendulae subsp. lavendulae CCM 3239 (formerly 'Streptomyces aureofaciens CCM 3239'), the producer of the angucycline-type antibiotic auricin.</title>
        <authorList>
            <person name="Busche T."/>
            <person name="Novakova R."/>
            <person name="Al'Dilaimi A."/>
            <person name="Homerova D."/>
            <person name="Feckova L."/>
            <person name="Rezuchova B."/>
            <person name="Mingyar E."/>
            <person name="Csolleiova D."/>
            <person name="Bekeova C."/>
            <person name="Winkler A."/>
            <person name="Sevcikova B."/>
            <person name="Kalinowski J."/>
            <person name="Kormanec J."/>
            <person name="Ruckert C."/>
        </authorList>
    </citation>
    <scope>NUCLEOTIDE SEQUENCE [LARGE SCALE GENOMIC DNA]</scope>
    <source>
        <strain evidence="2 3">CCM 3239</strain>
    </source>
</reference>
<dbReference type="SMART" id="SM00849">
    <property type="entry name" value="Lactamase_B"/>
    <property type="match status" value="1"/>
</dbReference>
<dbReference type="OrthoDB" id="4071241at2"/>
<dbReference type="SUPFAM" id="SSF56281">
    <property type="entry name" value="Metallo-hydrolase/oxidoreductase"/>
    <property type="match status" value="1"/>
</dbReference>